<dbReference type="GO" id="GO:0016020">
    <property type="term" value="C:membrane"/>
    <property type="evidence" value="ECO:0007669"/>
    <property type="project" value="UniProtKB-SubCell"/>
</dbReference>
<evidence type="ECO:0000256" key="4">
    <source>
        <dbReference type="ARBA" id="ARBA00022692"/>
    </source>
</evidence>
<evidence type="ECO:0000256" key="2">
    <source>
        <dbReference type="ARBA" id="ARBA00006464"/>
    </source>
</evidence>
<keyword evidence="6 7" id="KW-0472">Membrane</keyword>
<dbReference type="InterPro" id="IPR017473">
    <property type="entry name" value="Undecaprenyl-P_gluc_Ptfrase"/>
</dbReference>
<dbReference type="EC" id="2.7.8.31" evidence="9"/>
<evidence type="ECO:0000256" key="1">
    <source>
        <dbReference type="ARBA" id="ARBA00004141"/>
    </source>
</evidence>
<proteinExistence type="inferred from homology"/>
<dbReference type="EMBL" id="QPKV01000015">
    <property type="protein sequence ID" value="RDC54277.1"/>
    <property type="molecule type" value="Genomic_DNA"/>
</dbReference>
<evidence type="ECO:0000259" key="8">
    <source>
        <dbReference type="Pfam" id="PF02397"/>
    </source>
</evidence>
<organism evidence="9 10">
    <name type="scientific">Pedobacter chinensis</name>
    <dbReference type="NCBI Taxonomy" id="2282421"/>
    <lineage>
        <taxon>Bacteria</taxon>
        <taxon>Pseudomonadati</taxon>
        <taxon>Bacteroidota</taxon>
        <taxon>Sphingobacteriia</taxon>
        <taxon>Sphingobacteriales</taxon>
        <taxon>Sphingobacteriaceae</taxon>
        <taxon>Pedobacter</taxon>
    </lineage>
</organism>
<dbReference type="Pfam" id="PF02397">
    <property type="entry name" value="Bac_transf"/>
    <property type="match status" value="1"/>
</dbReference>
<keyword evidence="4 7" id="KW-0812">Transmembrane</keyword>
<feature type="domain" description="Bacterial sugar transferase" evidence="8">
    <location>
        <begin position="280"/>
        <end position="464"/>
    </location>
</feature>
<dbReference type="InterPro" id="IPR017475">
    <property type="entry name" value="EPS_sugar_tfrase"/>
</dbReference>
<evidence type="ECO:0000256" key="7">
    <source>
        <dbReference type="SAM" id="Phobius"/>
    </source>
</evidence>
<comment type="subcellular location">
    <subcellularLocation>
        <location evidence="1">Membrane</location>
        <topology evidence="1">Multi-pass membrane protein</topology>
    </subcellularLocation>
</comment>
<reference evidence="9 10" key="1">
    <citation type="submission" date="2018-07" db="EMBL/GenBank/DDBJ databases">
        <title>Pedobacter sp. nov., isolated from soil.</title>
        <authorList>
            <person name="Zhou L.Y."/>
            <person name="Du Z.J."/>
        </authorList>
    </citation>
    <scope>NUCLEOTIDE SEQUENCE [LARGE SCALE GENOMIC DNA]</scope>
    <source>
        <strain evidence="9 10">JDX94</strain>
    </source>
</reference>
<dbReference type="PANTHER" id="PTHR30576:SF0">
    <property type="entry name" value="UNDECAPRENYL-PHOSPHATE N-ACETYLGALACTOSAMINYL 1-PHOSPHATE TRANSFERASE-RELATED"/>
    <property type="match status" value="1"/>
</dbReference>
<evidence type="ECO:0000313" key="10">
    <source>
        <dbReference type="Proteomes" id="UP000253961"/>
    </source>
</evidence>
<accession>A0A369PTI2</accession>
<keyword evidence="3 9" id="KW-0808">Transferase</keyword>
<evidence type="ECO:0000256" key="6">
    <source>
        <dbReference type="ARBA" id="ARBA00023136"/>
    </source>
</evidence>
<comment type="caution">
    <text evidence="9">The sequence shown here is derived from an EMBL/GenBank/DDBJ whole genome shotgun (WGS) entry which is preliminary data.</text>
</comment>
<keyword evidence="10" id="KW-1185">Reference proteome</keyword>
<feature type="transmembrane region" description="Helical" evidence="7">
    <location>
        <begin position="82"/>
        <end position="99"/>
    </location>
</feature>
<dbReference type="Pfam" id="PF13727">
    <property type="entry name" value="CoA_binding_3"/>
    <property type="match status" value="1"/>
</dbReference>
<dbReference type="GO" id="GO:0089702">
    <property type="term" value="F:undecaprenyl-phosphate glucose phosphotransferase activity"/>
    <property type="evidence" value="ECO:0007669"/>
    <property type="project" value="UniProtKB-EC"/>
</dbReference>
<protein>
    <submittedName>
        <fullName evidence="9">Undecaprenyl-phosphate glucose phosphotransferase</fullName>
        <ecNumber evidence="9">2.7.8.31</ecNumber>
    </submittedName>
</protein>
<name>A0A369PTI2_9SPHI</name>
<feature type="transmembrane region" description="Helical" evidence="7">
    <location>
        <begin position="50"/>
        <end position="70"/>
    </location>
</feature>
<feature type="transmembrane region" description="Helical" evidence="7">
    <location>
        <begin position="285"/>
        <end position="307"/>
    </location>
</feature>
<keyword evidence="5 7" id="KW-1133">Transmembrane helix</keyword>
<evidence type="ECO:0000313" key="9">
    <source>
        <dbReference type="EMBL" id="RDC54277.1"/>
    </source>
</evidence>
<dbReference type="RefSeq" id="WP_115404936.1">
    <property type="nucleotide sequence ID" value="NZ_QPKV01000015.1"/>
</dbReference>
<dbReference type="InterPro" id="IPR003362">
    <property type="entry name" value="Bact_transf"/>
</dbReference>
<feature type="transmembrane region" description="Helical" evidence="7">
    <location>
        <begin position="7"/>
        <end position="30"/>
    </location>
</feature>
<comment type="similarity">
    <text evidence="2">Belongs to the bacterial sugar transferase family.</text>
</comment>
<dbReference type="Proteomes" id="UP000253961">
    <property type="component" value="Unassembled WGS sequence"/>
</dbReference>
<dbReference type="NCBIfam" id="TIGR03023">
    <property type="entry name" value="WcaJ_sugtrans"/>
    <property type="match status" value="1"/>
</dbReference>
<dbReference type="NCBIfam" id="TIGR03025">
    <property type="entry name" value="EPS_sugtrans"/>
    <property type="match status" value="1"/>
</dbReference>
<dbReference type="AlphaFoldDB" id="A0A369PTI2"/>
<gene>
    <name evidence="9" type="ORF">DU508_22585</name>
</gene>
<sequence length="471" mass="54602">MTSSTRYLYLLRYILPVTDVIMLNLVYFLAYYLTPLLGKEVHGEIDRHHVVVYNLIWLFSTAIFGLYTSYGSRKLERIYRGTYRSLVMHFVLYISYLLFSAEDDFSRTFLIVFYLLLGIAFILNRFTGTYIQYVILNKFKAAKKVAVMGSNPTALRLSQYIQKQRSLDFCGFVGDDEDIYDPDDVQDNDSDDVQDKVLGTLGEAADSGVKEIYVAVAPHRMNDVTRLVAAADHQCIRLKFIPDIGGTLASPYTISYMGGEFPIITLRNEPLEIIGNRFKKRAFDLVFSSLVIIFVLSWLYPIIAILIKIQSPGPVLFKQLRSGRNDEPFWCWKFRSMRVNNESDKKQATKDDDRITKIGHFLRRTSLDEMPQFFNVFYGSMSVVGPRPHMLKHTEEYKKIINQFMVRHFLKPGITGWAQVNGFRGETKENGAMENRVKFDIYYLENWTSMLDIRIIFMTVINVFRGEDNAY</sequence>
<feature type="transmembrane region" description="Helical" evidence="7">
    <location>
        <begin position="105"/>
        <end position="123"/>
    </location>
</feature>
<evidence type="ECO:0000256" key="5">
    <source>
        <dbReference type="ARBA" id="ARBA00022989"/>
    </source>
</evidence>
<dbReference type="PANTHER" id="PTHR30576">
    <property type="entry name" value="COLANIC BIOSYNTHESIS UDP-GLUCOSE LIPID CARRIER TRANSFERASE"/>
    <property type="match status" value="1"/>
</dbReference>
<dbReference type="Gene3D" id="3.40.50.720">
    <property type="entry name" value="NAD(P)-binding Rossmann-like Domain"/>
    <property type="match status" value="1"/>
</dbReference>
<evidence type="ECO:0000256" key="3">
    <source>
        <dbReference type="ARBA" id="ARBA00022679"/>
    </source>
</evidence>